<gene>
    <name evidence="3" type="ORF">GCM10022278_12760</name>
</gene>
<keyword evidence="2" id="KW-1133">Transmembrane helix</keyword>
<protein>
    <recommendedName>
        <fullName evidence="5">MSHA biogenesis protein MshJ</fullName>
    </recommendedName>
</protein>
<evidence type="ECO:0008006" key="5">
    <source>
        <dbReference type="Google" id="ProtNLM"/>
    </source>
</evidence>
<keyword evidence="2" id="KW-0472">Membrane</keyword>
<dbReference type="RefSeq" id="WP_344804460.1">
    <property type="nucleotide sequence ID" value="NZ_BAABBO010000007.1"/>
</dbReference>
<name>A0ABP7NWP3_9GAMM</name>
<proteinExistence type="predicted"/>
<keyword evidence="1" id="KW-0175">Coiled coil</keyword>
<evidence type="ECO:0000313" key="3">
    <source>
        <dbReference type="EMBL" id="GAA3955635.1"/>
    </source>
</evidence>
<accession>A0ABP7NWP3</accession>
<comment type="caution">
    <text evidence="3">The sequence shown here is derived from an EMBL/GenBank/DDBJ whole genome shotgun (WGS) entry which is preliminary data.</text>
</comment>
<evidence type="ECO:0000256" key="2">
    <source>
        <dbReference type="SAM" id="Phobius"/>
    </source>
</evidence>
<reference evidence="4" key="1">
    <citation type="journal article" date="2019" name="Int. J. Syst. Evol. Microbiol.">
        <title>The Global Catalogue of Microorganisms (GCM) 10K type strain sequencing project: providing services to taxonomists for standard genome sequencing and annotation.</title>
        <authorList>
            <consortium name="The Broad Institute Genomics Platform"/>
            <consortium name="The Broad Institute Genome Sequencing Center for Infectious Disease"/>
            <person name="Wu L."/>
            <person name="Ma J."/>
        </authorList>
    </citation>
    <scope>NUCLEOTIDE SEQUENCE [LARGE SCALE GENOMIC DNA]</scope>
    <source>
        <strain evidence="4">JCM 17555</strain>
    </source>
</reference>
<dbReference type="Proteomes" id="UP001501337">
    <property type="component" value="Unassembled WGS sequence"/>
</dbReference>
<feature type="transmembrane region" description="Helical" evidence="2">
    <location>
        <begin position="20"/>
        <end position="41"/>
    </location>
</feature>
<organism evidence="3 4">
    <name type="scientific">Allohahella marinimesophila</name>
    <dbReference type="NCBI Taxonomy" id="1054972"/>
    <lineage>
        <taxon>Bacteria</taxon>
        <taxon>Pseudomonadati</taxon>
        <taxon>Pseudomonadota</taxon>
        <taxon>Gammaproteobacteria</taxon>
        <taxon>Oceanospirillales</taxon>
        <taxon>Hahellaceae</taxon>
        <taxon>Allohahella</taxon>
    </lineage>
</organism>
<sequence>MLKQWSARLSVMSVREKVILLGTVLVLVLFIAMEFVWAPLWEKDAVRKTAIATTIENSKTLQQQLQVLKTAVDRDPDVVLRQEIEQLQRQLDQREDELRANLSRLVSPEEITAVLIDLLQGQGGYSVREVSKLPTLKIQQGEGESAAVLYSHRVRIVIDTDYFSALEYLERIERDESRLRLLSLQYEVDDYPSARLTLDFETLGLDERWLGV</sequence>
<dbReference type="EMBL" id="BAABBO010000007">
    <property type="protein sequence ID" value="GAA3955635.1"/>
    <property type="molecule type" value="Genomic_DNA"/>
</dbReference>
<evidence type="ECO:0000313" key="4">
    <source>
        <dbReference type="Proteomes" id="UP001501337"/>
    </source>
</evidence>
<feature type="coiled-coil region" evidence="1">
    <location>
        <begin position="77"/>
        <end position="104"/>
    </location>
</feature>
<evidence type="ECO:0000256" key="1">
    <source>
        <dbReference type="SAM" id="Coils"/>
    </source>
</evidence>
<keyword evidence="4" id="KW-1185">Reference proteome</keyword>
<keyword evidence="2" id="KW-0812">Transmembrane</keyword>